<feature type="transmembrane region" description="Helical" evidence="8">
    <location>
        <begin position="168"/>
        <end position="188"/>
    </location>
</feature>
<keyword evidence="2 8" id="KW-0812">Transmembrane</keyword>
<dbReference type="GO" id="GO:0016020">
    <property type="term" value="C:membrane"/>
    <property type="evidence" value="ECO:0007669"/>
    <property type="project" value="UniProtKB-SubCell"/>
</dbReference>
<feature type="transmembrane region" description="Helical" evidence="8">
    <location>
        <begin position="93"/>
        <end position="115"/>
    </location>
</feature>
<keyword evidence="3" id="KW-0677">Repeat</keyword>
<dbReference type="eggNOG" id="KOG0504">
    <property type="taxonomic scope" value="Eukaryota"/>
</dbReference>
<comment type="subcellular location">
    <subcellularLocation>
        <location evidence="1">Membrane</location>
        <topology evidence="1">Multi-pass membrane protein</topology>
    </subcellularLocation>
</comment>
<name>U5D108_AMBTC</name>
<feature type="transmembrane region" description="Helical" evidence="8">
    <location>
        <begin position="136"/>
        <end position="156"/>
    </location>
</feature>
<evidence type="ECO:0000313" key="11">
    <source>
        <dbReference type="Proteomes" id="UP000017836"/>
    </source>
</evidence>
<dbReference type="EMBL" id="KI392510">
    <property type="protein sequence ID" value="ERN15062.1"/>
    <property type="molecule type" value="Genomic_DNA"/>
</dbReference>
<evidence type="ECO:0000256" key="1">
    <source>
        <dbReference type="ARBA" id="ARBA00004141"/>
    </source>
</evidence>
<dbReference type="Pfam" id="PF13962">
    <property type="entry name" value="PGG"/>
    <property type="match status" value="1"/>
</dbReference>
<dbReference type="HOGENOM" id="CLU_1099798_0_0_1"/>
<reference evidence="11" key="1">
    <citation type="journal article" date="2013" name="Science">
        <title>The Amborella genome and the evolution of flowering plants.</title>
        <authorList>
            <consortium name="Amborella Genome Project"/>
        </authorList>
    </citation>
    <scope>NUCLEOTIDE SEQUENCE [LARGE SCALE GENOMIC DNA]</scope>
</reference>
<dbReference type="OMA" id="FIVCTEP"/>
<evidence type="ECO:0000259" key="9">
    <source>
        <dbReference type="Pfam" id="PF13962"/>
    </source>
</evidence>
<feature type="compositionally biased region" description="Low complexity" evidence="7">
    <location>
        <begin position="14"/>
        <end position="24"/>
    </location>
</feature>
<keyword evidence="6 8" id="KW-0472">Membrane</keyword>
<feature type="transmembrane region" description="Helical" evidence="8">
    <location>
        <begin position="55"/>
        <end position="73"/>
    </location>
</feature>
<sequence>MQPRLQEIPVLLPSRPQRQSQSRGQRQKKQKGEGSKIYEEQEFWIDALKSFRGSISVVAALIATSAFTAGLSPPGGVNSDGQDASVAVKAHTAAFKVFAVANALALMLSISILINDITIIPLLPGSLKKLAIHTRHMLWASVAMLLVAFMSAAHIVLPHLGAHGWVEWCIWSLVVLTVLSHVVLLRVMEHFPTDGFSNEIGASGSYNVTITDCKPEFIVCTEPSTLVTEPEARALKDEVLFSMEEETREQVSS</sequence>
<dbReference type="Gramene" id="ERN15062">
    <property type="protein sequence ID" value="ERN15062"/>
    <property type="gene ID" value="AMTR_s00056p00026260"/>
</dbReference>
<evidence type="ECO:0000256" key="6">
    <source>
        <dbReference type="ARBA" id="ARBA00023136"/>
    </source>
</evidence>
<evidence type="ECO:0000256" key="3">
    <source>
        <dbReference type="ARBA" id="ARBA00022737"/>
    </source>
</evidence>
<evidence type="ECO:0000256" key="7">
    <source>
        <dbReference type="SAM" id="MobiDB-lite"/>
    </source>
</evidence>
<evidence type="ECO:0000256" key="4">
    <source>
        <dbReference type="ARBA" id="ARBA00022989"/>
    </source>
</evidence>
<evidence type="ECO:0000313" key="10">
    <source>
        <dbReference type="EMBL" id="ERN15062.1"/>
    </source>
</evidence>
<keyword evidence="5" id="KW-0040">ANK repeat</keyword>
<dbReference type="Proteomes" id="UP000017836">
    <property type="component" value="Unassembled WGS sequence"/>
</dbReference>
<feature type="domain" description="PGG" evidence="9">
    <location>
        <begin position="48"/>
        <end position="155"/>
    </location>
</feature>
<dbReference type="InterPro" id="IPR026961">
    <property type="entry name" value="PGG_dom"/>
</dbReference>
<proteinExistence type="predicted"/>
<evidence type="ECO:0000256" key="5">
    <source>
        <dbReference type="ARBA" id="ARBA00023043"/>
    </source>
</evidence>
<evidence type="ECO:0000256" key="2">
    <source>
        <dbReference type="ARBA" id="ARBA00022692"/>
    </source>
</evidence>
<gene>
    <name evidence="10" type="ORF">AMTR_s00056p00026260</name>
</gene>
<dbReference type="PANTHER" id="PTHR24186:SF38">
    <property type="entry name" value="ANKYRIN REPEAT FAMILY PROTEIN"/>
    <property type="match status" value="1"/>
</dbReference>
<dbReference type="STRING" id="13333.U5D108"/>
<keyword evidence="11" id="KW-1185">Reference proteome</keyword>
<accession>U5D108</accession>
<keyword evidence="4 8" id="KW-1133">Transmembrane helix</keyword>
<feature type="region of interest" description="Disordered" evidence="7">
    <location>
        <begin position="1"/>
        <end position="34"/>
    </location>
</feature>
<dbReference type="AlphaFoldDB" id="U5D108"/>
<evidence type="ECO:0000256" key="8">
    <source>
        <dbReference type="SAM" id="Phobius"/>
    </source>
</evidence>
<protein>
    <recommendedName>
        <fullName evidence="9">PGG domain-containing protein</fullName>
    </recommendedName>
</protein>
<dbReference type="PANTHER" id="PTHR24186">
    <property type="entry name" value="PROTEIN PHOSPHATASE 1 REGULATORY SUBUNIT"/>
    <property type="match status" value="1"/>
</dbReference>
<organism evidence="10 11">
    <name type="scientific">Amborella trichopoda</name>
    <dbReference type="NCBI Taxonomy" id="13333"/>
    <lineage>
        <taxon>Eukaryota</taxon>
        <taxon>Viridiplantae</taxon>
        <taxon>Streptophyta</taxon>
        <taxon>Embryophyta</taxon>
        <taxon>Tracheophyta</taxon>
        <taxon>Spermatophyta</taxon>
        <taxon>Magnoliopsida</taxon>
        <taxon>Amborellales</taxon>
        <taxon>Amborellaceae</taxon>
        <taxon>Amborella</taxon>
    </lineage>
</organism>